<dbReference type="InterPro" id="IPR021224">
    <property type="entry name" value="DUF2690"/>
</dbReference>
<dbReference type="KEGG" id="kcm:ABWK59_29980"/>
<reference evidence="2" key="1">
    <citation type="submission" date="2024-06" db="EMBL/GenBank/DDBJ databases">
        <title>The genome sequences of Kitasatospora sp. strain HUAS MG31.</title>
        <authorList>
            <person name="Mo P."/>
        </authorList>
    </citation>
    <scope>NUCLEOTIDE SEQUENCE</scope>
    <source>
        <strain evidence="2">HUAS MG31</strain>
    </source>
</reference>
<dbReference type="RefSeq" id="WP_354643777.1">
    <property type="nucleotide sequence ID" value="NZ_CP159872.1"/>
</dbReference>
<feature type="signal peptide" evidence="1">
    <location>
        <begin position="1"/>
        <end position="28"/>
    </location>
</feature>
<dbReference type="PROSITE" id="PS51257">
    <property type="entry name" value="PROKAR_LIPOPROTEIN"/>
    <property type="match status" value="1"/>
</dbReference>
<dbReference type="Pfam" id="PF10901">
    <property type="entry name" value="DUF2690"/>
    <property type="match status" value="1"/>
</dbReference>
<feature type="chain" id="PRO_5043571749" evidence="1">
    <location>
        <begin position="29"/>
        <end position="139"/>
    </location>
</feature>
<organism evidence="2">
    <name type="scientific">Kitasatospora camelliae</name>
    <dbReference type="NCBI Taxonomy" id="3156397"/>
    <lineage>
        <taxon>Bacteria</taxon>
        <taxon>Bacillati</taxon>
        <taxon>Actinomycetota</taxon>
        <taxon>Actinomycetes</taxon>
        <taxon>Kitasatosporales</taxon>
        <taxon>Streptomycetaceae</taxon>
        <taxon>Kitasatospora</taxon>
    </lineage>
</organism>
<evidence type="ECO:0000256" key="1">
    <source>
        <dbReference type="SAM" id="SignalP"/>
    </source>
</evidence>
<keyword evidence="1" id="KW-0732">Signal</keyword>
<sequence>MDRRRIGVLAGVGALALSALVGVSPAHAAVGCYGSGCNGKDPQALGCYADAYTGSQVTTDDGRLLQLRYSPACGAAWGRLLQSYVGDYVAVTSSTGLSYSAYVSSSKTWTAMVDDHGSLTARAYHATQCCYKDSWTGWY</sequence>
<protein>
    <submittedName>
        <fullName evidence="2">DUF2690 domain-containing protein</fullName>
    </submittedName>
</protein>
<dbReference type="AlphaFoldDB" id="A0AAU8K6E0"/>
<name>A0AAU8K6E0_9ACTN</name>
<evidence type="ECO:0000313" key="2">
    <source>
        <dbReference type="EMBL" id="XCM82842.1"/>
    </source>
</evidence>
<accession>A0AAU8K6E0</accession>
<gene>
    <name evidence="2" type="ORF">ABWK59_29980</name>
</gene>
<proteinExistence type="predicted"/>
<dbReference type="EMBL" id="CP159872">
    <property type="protein sequence ID" value="XCM82842.1"/>
    <property type="molecule type" value="Genomic_DNA"/>
</dbReference>